<proteinExistence type="predicted"/>
<evidence type="ECO:0000313" key="2">
    <source>
        <dbReference type="Proteomes" id="UP000707245"/>
    </source>
</evidence>
<comment type="caution">
    <text evidence="1">The sequence shown here is derived from an EMBL/GenBank/DDBJ whole genome shotgun (WGS) entry which is preliminary data.</text>
</comment>
<name>A0ABR9FPA7_9GAMM</name>
<dbReference type="RefSeq" id="WP_076919501.1">
    <property type="nucleotide sequence ID" value="NZ_JBQELX010000094.1"/>
</dbReference>
<dbReference type="EMBL" id="RRZA01000048">
    <property type="protein sequence ID" value="MBE0458662.1"/>
    <property type="molecule type" value="Genomic_DNA"/>
</dbReference>
<dbReference type="Proteomes" id="UP000707245">
    <property type="component" value="Unassembled WGS sequence"/>
</dbReference>
<organism evidence="1 2">
    <name type="scientific">Pseudoalteromonas prydzensis</name>
    <dbReference type="NCBI Taxonomy" id="182141"/>
    <lineage>
        <taxon>Bacteria</taxon>
        <taxon>Pseudomonadati</taxon>
        <taxon>Pseudomonadota</taxon>
        <taxon>Gammaproteobacteria</taxon>
        <taxon>Alteromonadales</taxon>
        <taxon>Pseudoalteromonadaceae</taxon>
        <taxon>Pseudoalteromonas</taxon>
    </lineage>
</organism>
<protein>
    <submittedName>
        <fullName evidence="1">Uncharacterized protein</fullName>
    </submittedName>
</protein>
<sequence>MHKIIICLAILITLIYSPLLYSKENDIQFKWKLIEVIASDIDTIKIDDGNFFKIDNSGILQIMKKHGNRYYPYTREGKILHVTSGEVVRKWEVLHVDEHNLRLDSPLGIYVLKR</sequence>
<keyword evidence="2" id="KW-1185">Reference proteome</keyword>
<accession>A0ABR9FPA7</accession>
<evidence type="ECO:0000313" key="1">
    <source>
        <dbReference type="EMBL" id="MBE0458662.1"/>
    </source>
</evidence>
<gene>
    <name evidence="1" type="ORF">EI167_14655</name>
</gene>
<reference evidence="1 2" key="1">
    <citation type="submission" date="2020-07" db="EMBL/GenBank/DDBJ databases">
        <title>Halophilic bacteria isolated from french cheeses.</title>
        <authorList>
            <person name="Kothe C.I."/>
            <person name="Farah-Kraiem B."/>
            <person name="Renault P."/>
            <person name="Dridi B."/>
        </authorList>
    </citation>
    <scope>NUCLEOTIDE SEQUENCE [LARGE SCALE GENOMIC DNA]</scope>
    <source>
        <strain evidence="1 2">FME14</strain>
    </source>
</reference>